<dbReference type="Proteomes" id="UP000199137">
    <property type="component" value="Unassembled WGS sequence"/>
</dbReference>
<sequence length="384" mass="41637">MVLVLLQDPLPGGRQPGGRVARDVLLEEPLSLDPVGVSDDGDGPSREVREHGRGDQRVVPDDFAFGESGRRVQRFVQIGRCELPVFDPDCDLVARRLRRYGRTRFRCRHPCRLFRPCGCRVRRGRDGDLAWLLVLAQSAPGGVAQTSRAAGELPVHGLADHRRLDPPGPADVRARRLGGERVPCAFEGFQPRPQVFAFAVGQSRAHVPDVEQIAGAGLVRAEQQPASRPGDTALPGVPPAHDHLSGLYQRVLQPGVGAFARCVGRTAVLRDESFVAGGGYVREQVGGRAAIGVEFGEGDRAHHRHSVRVGHRRRQQLLSAFVVGGAQQRFRAKAQQVEREEPDRKVVERLAASGAAAAVPSAATLLQQPEIRLPGLVVDHNLAV</sequence>
<feature type="region of interest" description="Disordered" evidence="1">
    <location>
        <begin position="32"/>
        <end position="54"/>
    </location>
</feature>
<gene>
    <name evidence="2" type="ORF">SAMN05421854_11947</name>
</gene>
<proteinExistence type="predicted"/>
<organism evidence="2 3">
    <name type="scientific">Amycolatopsis rubida</name>
    <dbReference type="NCBI Taxonomy" id="112413"/>
    <lineage>
        <taxon>Bacteria</taxon>
        <taxon>Bacillati</taxon>
        <taxon>Actinomycetota</taxon>
        <taxon>Actinomycetes</taxon>
        <taxon>Pseudonocardiales</taxon>
        <taxon>Pseudonocardiaceae</taxon>
        <taxon>Amycolatopsis</taxon>
    </lineage>
</organism>
<feature type="compositionally biased region" description="Basic and acidic residues" evidence="1">
    <location>
        <begin position="43"/>
        <end position="54"/>
    </location>
</feature>
<evidence type="ECO:0000313" key="3">
    <source>
        <dbReference type="Proteomes" id="UP000199137"/>
    </source>
</evidence>
<evidence type="ECO:0000313" key="2">
    <source>
        <dbReference type="EMBL" id="SFQ68465.1"/>
    </source>
</evidence>
<accession>A0A1I6AII5</accession>
<protein>
    <submittedName>
        <fullName evidence="2">Uncharacterized protein</fullName>
    </submittedName>
</protein>
<dbReference type="EMBL" id="FOWC01000019">
    <property type="protein sequence ID" value="SFQ68465.1"/>
    <property type="molecule type" value="Genomic_DNA"/>
</dbReference>
<reference evidence="2 3" key="1">
    <citation type="submission" date="2016-10" db="EMBL/GenBank/DDBJ databases">
        <authorList>
            <person name="de Groot N.N."/>
        </authorList>
    </citation>
    <scope>NUCLEOTIDE SEQUENCE [LARGE SCALE GENOMIC DNA]</scope>
    <source>
        <strain evidence="2 3">DSM 44637</strain>
    </source>
</reference>
<dbReference type="AlphaFoldDB" id="A0A1I6AII5"/>
<evidence type="ECO:0000256" key="1">
    <source>
        <dbReference type="SAM" id="MobiDB-lite"/>
    </source>
</evidence>
<name>A0A1I6AII5_9PSEU</name>